<gene>
    <name evidence="1" type="ORF">VVR64_10550</name>
</gene>
<reference evidence="1 2" key="1">
    <citation type="journal article" date="2024" name="Fungal Genet. Biol.">
        <title>The porcine skin microbiome exhibits broad fungal antagonism.</title>
        <authorList>
            <person name="De La Cruz K.F."/>
            <person name="Townsend E.C."/>
            <person name="Alex Cheong J.Z."/>
            <person name="Salamzade R."/>
            <person name="Liu A."/>
            <person name="Sandstrom S."/>
            <person name="Davila E."/>
            <person name="Huang L."/>
            <person name="Xu K.H."/>
            <person name="Wu S.Y."/>
            <person name="Meudt J.J."/>
            <person name="Shanmuganayagam D."/>
            <person name="Gibson A.L.F."/>
            <person name="Kalan L.R."/>
        </authorList>
    </citation>
    <scope>NUCLEOTIDE SEQUENCE [LARGE SCALE GENOMIC DNA]</scope>
    <source>
        <strain evidence="1 2">LK2569</strain>
    </source>
</reference>
<accession>A0ABV3UY78</accession>
<proteinExistence type="predicted"/>
<dbReference type="EMBL" id="JAYWMA010000014">
    <property type="protein sequence ID" value="MEX3529494.1"/>
    <property type="molecule type" value="Genomic_DNA"/>
</dbReference>
<comment type="caution">
    <text evidence="1">The sequence shown here is derived from an EMBL/GenBank/DDBJ whole genome shotgun (WGS) entry which is preliminary data.</text>
</comment>
<protein>
    <submittedName>
        <fullName evidence="1">Uncharacterized protein</fullName>
    </submittedName>
</protein>
<keyword evidence="2" id="KW-1185">Reference proteome</keyword>
<sequence length="44" mass="4921">MREVHATLEVRDAHEVRGAREVNDFCGVRESGPRSREEGPGCPE</sequence>
<dbReference type="Proteomes" id="UP001558353">
    <property type="component" value="Unassembled WGS sequence"/>
</dbReference>
<organism evidence="1 2">
    <name type="scientific">Corynebacterium xerosis</name>
    <dbReference type="NCBI Taxonomy" id="1725"/>
    <lineage>
        <taxon>Bacteria</taxon>
        <taxon>Bacillati</taxon>
        <taxon>Actinomycetota</taxon>
        <taxon>Actinomycetes</taxon>
        <taxon>Mycobacteriales</taxon>
        <taxon>Corynebacteriaceae</taxon>
        <taxon>Corynebacterium</taxon>
    </lineage>
</organism>
<evidence type="ECO:0000313" key="2">
    <source>
        <dbReference type="Proteomes" id="UP001558353"/>
    </source>
</evidence>
<name>A0ABV3UY78_9CORY</name>
<dbReference type="RefSeq" id="WP_368522884.1">
    <property type="nucleotide sequence ID" value="NZ_JAYWMA010000014.1"/>
</dbReference>
<evidence type="ECO:0000313" key="1">
    <source>
        <dbReference type="EMBL" id="MEX3529494.1"/>
    </source>
</evidence>